<comment type="caution">
    <text evidence="2">The sequence shown here is derived from an EMBL/GenBank/DDBJ whole genome shotgun (WGS) entry which is preliminary data.</text>
</comment>
<dbReference type="Proteomes" id="UP000663848">
    <property type="component" value="Unassembled WGS sequence"/>
</dbReference>
<gene>
    <name evidence="2" type="ORF">QYT958_LOCUS27189</name>
</gene>
<dbReference type="InterPro" id="IPR033194">
    <property type="entry name" value="MFAP1"/>
</dbReference>
<reference evidence="2" key="1">
    <citation type="submission" date="2021-02" db="EMBL/GenBank/DDBJ databases">
        <authorList>
            <person name="Nowell W R."/>
        </authorList>
    </citation>
    <scope>NUCLEOTIDE SEQUENCE</scope>
</reference>
<dbReference type="AlphaFoldDB" id="A0A821S5L5"/>
<evidence type="ECO:0000313" key="2">
    <source>
        <dbReference type="EMBL" id="CAF4851196.1"/>
    </source>
</evidence>
<accession>A0A821S5L5</accession>
<evidence type="ECO:0000256" key="1">
    <source>
        <dbReference type="SAM" id="MobiDB-lite"/>
    </source>
</evidence>
<sequence>MIDIDEGFFKAPSLSTAGAISVRNAKGQLVTQKVKVHRYVAGKRPDYAEGVHVSDDEEDDRKEHKLKHDHVKSSALNRIEQEDRRIRRLQGREEIHDDDRYDLV</sequence>
<organism evidence="2 3">
    <name type="scientific">Rotaria socialis</name>
    <dbReference type="NCBI Taxonomy" id="392032"/>
    <lineage>
        <taxon>Eukaryota</taxon>
        <taxon>Metazoa</taxon>
        <taxon>Spiralia</taxon>
        <taxon>Gnathifera</taxon>
        <taxon>Rotifera</taxon>
        <taxon>Eurotatoria</taxon>
        <taxon>Bdelloidea</taxon>
        <taxon>Philodinida</taxon>
        <taxon>Philodinidae</taxon>
        <taxon>Rotaria</taxon>
    </lineage>
</organism>
<protein>
    <submittedName>
        <fullName evidence="2">Uncharacterized protein</fullName>
    </submittedName>
</protein>
<evidence type="ECO:0000313" key="3">
    <source>
        <dbReference type="Proteomes" id="UP000663848"/>
    </source>
</evidence>
<feature type="region of interest" description="Disordered" evidence="1">
    <location>
        <begin position="50"/>
        <end position="78"/>
    </location>
</feature>
<dbReference type="EMBL" id="CAJOBR010006789">
    <property type="protein sequence ID" value="CAF4851196.1"/>
    <property type="molecule type" value="Genomic_DNA"/>
</dbReference>
<proteinExistence type="predicted"/>
<dbReference type="PANTHER" id="PTHR15327">
    <property type="entry name" value="MICROFIBRIL-ASSOCIATED PROTEIN"/>
    <property type="match status" value="1"/>
</dbReference>
<name>A0A821S5L5_9BILA</name>